<dbReference type="EC" id="2.3.1.189" evidence="4"/>
<protein>
    <recommendedName>
        <fullName evidence="4">Mycothiol acetyltransferase</fullName>
        <shortName evidence="4">MSH acetyltransferase</shortName>
        <ecNumber evidence="4">2.3.1.189</ecNumber>
    </recommendedName>
    <alternativeName>
        <fullName evidence="4">Mycothiol synthase</fullName>
    </alternativeName>
</protein>
<dbReference type="HAMAP" id="MF_01698">
    <property type="entry name" value="MshD"/>
    <property type="match status" value="1"/>
</dbReference>
<feature type="binding site" evidence="4">
    <location>
        <begin position="223"/>
        <end position="229"/>
    </location>
    <ligand>
        <name>acetyl-CoA</name>
        <dbReference type="ChEBI" id="CHEBI:57288"/>
        <label>2</label>
    </ligand>
</feature>
<feature type="domain" description="N-acetyltransferase" evidence="5">
    <location>
        <begin position="137"/>
        <end position="289"/>
    </location>
</feature>
<dbReference type="NCBIfam" id="TIGR03448">
    <property type="entry name" value="mycothiol_MshD"/>
    <property type="match status" value="1"/>
</dbReference>
<comment type="subunit">
    <text evidence="4">Monomer.</text>
</comment>
<dbReference type="InterPro" id="IPR000182">
    <property type="entry name" value="GNAT_dom"/>
</dbReference>
<comment type="caution">
    <text evidence="6">The sequence shown here is derived from an EMBL/GenBank/DDBJ whole genome shotgun (WGS) entry which is preliminary data.</text>
</comment>
<feature type="binding site" evidence="4">
    <location>
        <position position="164"/>
    </location>
    <ligand>
        <name>1D-myo-inositol 2-(L-cysteinylamino)-2-deoxy-alpha-D-glucopyranoside</name>
        <dbReference type="ChEBI" id="CHEBI:58887"/>
    </ligand>
</feature>
<dbReference type="Gene3D" id="3.40.630.30">
    <property type="match status" value="1"/>
</dbReference>
<evidence type="ECO:0000256" key="3">
    <source>
        <dbReference type="ARBA" id="ARBA00023315"/>
    </source>
</evidence>
<dbReference type="Pfam" id="PF13508">
    <property type="entry name" value="Acetyltransf_7"/>
    <property type="match status" value="1"/>
</dbReference>
<feature type="binding site" evidence="4">
    <location>
        <position position="30"/>
    </location>
    <ligand>
        <name>1D-myo-inositol 2-(L-cysteinylamino)-2-deoxy-alpha-D-glucopyranoside</name>
        <dbReference type="ChEBI" id="CHEBI:58887"/>
    </ligand>
</feature>
<dbReference type="InterPro" id="IPR050832">
    <property type="entry name" value="Bact_Acetyltransf"/>
</dbReference>
<sequence length="294" mass="30986">MDSPDPDVLRIVDEVRRACLAHDGQDPLDEAAHLLLKHRGADALDGAWVRDSGFALLHDGALDLAVAPAARRRGVGGALLERAVAGTPGGLTAWSHGDHPAAAALAERTGFERVRELWVMRRSVAVPLPAAEPPAGVTIRSYAGPADDAPLLEVNAAAFAHHPEQGALDEAGLAERMAEPWFDPGGLLLAIDGTGELLGFHWTKRHDDEHGEVYVVGIAPAAQGRGMGRVLTVAGLAHLAAAGVSEVLLYVESDNAAAVRLYSGLGFTHARADTHAQYRRSQLVGLPVQEASDR</sequence>
<keyword evidence="2 4" id="KW-0677">Repeat</keyword>
<accession>A0ABP7IVQ0</accession>
<feature type="domain" description="N-acetyltransferase" evidence="5">
    <location>
        <begin position="1"/>
        <end position="125"/>
    </location>
</feature>
<feature type="binding site" evidence="4">
    <location>
        <position position="212"/>
    </location>
    <ligand>
        <name>1D-myo-inositol 2-(L-cysteinylamino)-2-deoxy-alpha-D-glucopyranoside</name>
        <dbReference type="ChEBI" id="CHEBI:58887"/>
    </ligand>
</feature>
<dbReference type="PROSITE" id="PS51186">
    <property type="entry name" value="GNAT"/>
    <property type="match status" value="2"/>
</dbReference>
<dbReference type="SUPFAM" id="SSF55729">
    <property type="entry name" value="Acyl-CoA N-acyltransferases (Nat)"/>
    <property type="match status" value="1"/>
</dbReference>
<dbReference type="EMBL" id="BAABAH010000013">
    <property type="protein sequence ID" value="GAA3827943.1"/>
    <property type="molecule type" value="Genomic_DNA"/>
</dbReference>
<dbReference type="InterPro" id="IPR016181">
    <property type="entry name" value="Acyl_CoA_acyltransferase"/>
</dbReference>
<evidence type="ECO:0000259" key="5">
    <source>
        <dbReference type="PROSITE" id="PS51186"/>
    </source>
</evidence>
<dbReference type="InterPro" id="IPR017813">
    <property type="entry name" value="Mycothiol_AcTrfase"/>
</dbReference>
<feature type="binding site" evidence="4">
    <location>
        <begin position="216"/>
        <end position="218"/>
    </location>
    <ligand>
        <name>acetyl-CoA</name>
        <dbReference type="ChEBI" id="CHEBI:57288"/>
        <label>2</label>
    </ligand>
</feature>
<dbReference type="PIRSF" id="PIRSF021524">
    <property type="entry name" value="MSH_acetyltransferase"/>
    <property type="match status" value="1"/>
</dbReference>
<keyword evidence="3 4" id="KW-0012">Acyltransferase</keyword>
<comment type="catalytic activity">
    <reaction evidence="4">
        <text>1D-myo-inositol 2-(L-cysteinylamino)-2-deoxy-alpha-D-glucopyranoside + acetyl-CoA = mycothiol + CoA + H(+)</text>
        <dbReference type="Rhea" id="RHEA:26172"/>
        <dbReference type="ChEBI" id="CHEBI:15378"/>
        <dbReference type="ChEBI" id="CHEBI:16768"/>
        <dbReference type="ChEBI" id="CHEBI:57287"/>
        <dbReference type="ChEBI" id="CHEBI:57288"/>
        <dbReference type="ChEBI" id="CHEBI:58887"/>
        <dbReference type="EC" id="2.3.1.189"/>
    </reaction>
</comment>
<dbReference type="PANTHER" id="PTHR43877">
    <property type="entry name" value="AMINOALKYLPHOSPHONATE N-ACETYLTRANSFERASE-RELATED-RELATED"/>
    <property type="match status" value="1"/>
</dbReference>
<feature type="binding site" evidence="4">
    <location>
        <position position="250"/>
    </location>
    <ligand>
        <name>1D-myo-inositol 2-(L-cysteinylamino)-2-deoxy-alpha-D-glucopyranoside</name>
        <dbReference type="ChEBI" id="CHEBI:58887"/>
    </ligand>
</feature>
<proteinExistence type="inferred from homology"/>
<reference evidence="7" key="1">
    <citation type="journal article" date="2019" name="Int. J. Syst. Evol. Microbiol.">
        <title>The Global Catalogue of Microorganisms (GCM) 10K type strain sequencing project: providing services to taxonomists for standard genome sequencing and annotation.</title>
        <authorList>
            <consortium name="The Broad Institute Genomics Platform"/>
            <consortium name="The Broad Institute Genome Sequencing Center for Infectious Disease"/>
            <person name="Wu L."/>
            <person name="Ma J."/>
        </authorList>
    </citation>
    <scope>NUCLEOTIDE SEQUENCE [LARGE SCALE GENOMIC DNA]</scope>
    <source>
        <strain evidence="7">JCM 16953</strain>
    </source>
</reference>
<keyword evidence="7" id="KW-1185">Reference proteome</keyword>
<organism evidence="6 7">
    <name type="scientific">Nocardioides panacisoli</name>
    <dbReference type="NCBI Taxonomy" id="627624"/>
    <lineage>
        <taxon>Bacteria</taxon>
        <taxon>Bacillati</taxon>
        <taxon>Actinomycetota</taxon>
        <taxon>Actinomycetes</taxon>
        <taxon>Propionibacteriales</taxon>
        <taxon>Nocardioidaceae</taxon>
        <taxon>Nocardioides</taxon>
    </lineage>
</organism>
<feature type="binding site" evidence="4">
    <location>
        <begin position="64"/>
        <end position="66"/>
    </location>
    <ligand>
        <name>acetyl-CoA</name>
        <dbReference type="ChEBI" id="CHEBI:57288"/>
        <label>1</label>
    </ligand>
</feature>
<feature type="binding site" evidence="4">
    <location>
        <position position="204"/>
    </location>
    <ligand>
        <name>1D-myo-inositol 2-(L-cysteinylamino)-2-deoxy-alpha-D-glucopyranoside</name>
        <dbReference type="ChEBI" id="CHEBI:58887"/>
    </ligand>
</feature>
<keyword evidence="1 4" id="KW-0808">Transferase</keyword>
<dbReference type="Proteomes" id="UP001501821">
    <property type="component" value="Unassembled WGS sequence"/>
</dbReference>
<evidence type="ECO:0000256" key="1">
    <source>
        <dbReference type="ARBA" id="ARBA00022679"/>
    </source>
</evidence>
<evidence type="ECO:0000313" key="7">
    <source>
        <dbReference type="Proteomes" id="UP001501821"/>
    </source>
</evidence>
<comment type="similarity">
    <text evidence="4">Belongs to the acetyltransferase family. MshD subfamily.</text>
</comment>
<gene>
    <name evidence="4 6" type="primary">mshD</name>
    <name evidence="6" type="ORF">GCM10022242_31660</name>
</gene>
<evidence type="ECO:0000256" key="4">
    <source>
        <dbReference type="HAMAP-Rule" id="MF_01698"/>
    </source>
</evidence>
<comment type="caution">
    <text evidence="4">Lacks conserved residue(s) required for the propagation of feature annotation.</text>
</comment>
<evidence type="ECO:0000256" key="2">
    <source>
        <dbReference type="ARBA" id="ARBA00022737"/>
    </source>
</evidence>
<feature type="binding site" evidence="4">
    <location>
        <begin position="255"/>
        <end position="260"/>
    </location>
    <ligand>
        <name>acetyl-CoA</name>
        <dbReference type="ChEBI" id="CHEBI:57288"/>
        <label>2</label>
    </ligand>
</feature>
<dbReference type="Pfam" id="PF00583">
    <property type="entry name" value="Acetyltransf_1"/>
    <property type="match status" value="1"/>
</dbReference>
<evidence type="ECO:0000313" key="6">
    <source>
        <dbReference type="EMBL" id="GAA3827943.1"/>
    </source>
</evidence>
<comment type="function">
    <text evidence="4">Catalyzes the transfer of acetyl from acetyl-CoA to desacetylmycothiol (Cys-GlcN-Ins) to form mycothiol.</text>
</comment>
<name>A0ABP7IVQ0_9ACTN</name>
<dbReference type="RefSeq" id="WP_344777196.1">
    <property type="nucleotide sequence ID" value="NZ_BAABAH010000013.1"/>
</dbReference>